<organism evidence="3">
    <name type="scientific">Dichomitus squalens</name>
    <dbReference type="NCBI Taxonomy" id="114155"/>
    <lineage>
        <taxon>Eukaryota</taxon>
        <taxon>Fungi</taxon>
        <taxon>Dikarya</taxon>
        <taxon>Basidiomycota</taxon>
        <taxon>Agaricomycotina</taxon>
        <taxon>Agaricomycetes</taxon>
        <taxon>Polyporales</taxon>
        <taxon>Polyporaceae</taxon>
        <taxon>Dichomitus</taxon>
    </lineage>
</organism>
<feature type="domain" description="DUF6533" evidence="2">
    <location>
        <begin position="2"/>
        <end position="38"/>
    </location>
</feature>
<proteinExistence type="predicted"/>
<dbReference type="OrthoDB" id="3349377at2759"/>
<dbReference type="InterPro" id="IPR045340">
    <property type="entry name" value="DUF6533"/>
</dbReference>
<evidence type="ECO:0000256" key="1">
    <source>
        <dbReference type="SAM" id="Phobius"/>
    </source>
</evidence>
<dbReference type="EMBL" id="ML143386">
    <property type="protein sequence ID" value="TBU35819.1"/>
    <property type="molecule type" value="Genomic_DNA"/>
</dbReference>
<keyword evidence="1" id="KW-1133">Transmembrane helix</keyword>
<protein>
    <recommendedName>
        <fullName evidence="2">DUF6533 domain-containing protein</fullName>
    </recommendedName>
</protein>
<dbReference type="Proteomes" id="UP000292957">
    <property type="component" value="Unassembled WGS sequence"/>
</dbReference>
<feature type="transmembrane region" description="Helical" evidence="1">
    <location>
        <begin position="53"/>
        <end position="71"/>
    </location>
</feature>
<keyword evidence="1" id="KW-0472">Membrane</keyword>
<accession>A0A4Q9N5D5</accession>
<feature type="transmembrane region" description="Helical" evidence="1">
    <location>
        <begin position="83"/>
        <end position="105"/>
    </location>
</feature>
<name>A0A4Q9N5D5_9APHY</name>
<reference evidence="3" key="1">
    <citation type="submission" date="2019-01" db="EMBL/GenBank/DDBJ databases">
        <title>Draft genome sequences of three monokaryotic isolates of the white-rot basidiomycete fungus Dichomitus squalens.</title>
        <authorList>
            <consortium name="DOE Joint Genome Institute"/>
            <person name="Lopez S.C."/>
            <person name="Andreopoulos B."/>
            <person name="Pangilinan J."/>
            <person name="Lipzen A."/>
            <person name="Riley R."/>
            <person name="Ahrendt S."/>
            <person name="Ng V."/>
            <person name="Barry K."/>
            <person name="Daum C."/>
            <person name="Grigoriev I.V."/>
            <person name="Hilden K.S."/>
            <person name="Makela M.R."/>
            <person name="de Vries R.P."/>
        </authorList>
    </citation>
    <scope>NUCLEOTIDE SEQUENCE [LARGE SCALE GENOMIC DNA]</scope>
    <source>
        <strain evidence="3">OM18370.1</strain>
    </source>
</reference>
<sequence>MLAFEYFTTLDREIDFLWDHKLSWAKVVFLLNRYIGLLYYFCSFAISLPGQDFSVSARFTITIFPTAFAGLRAHAVTMRNWKITLPIVLLGLTTVIIDVPIVFILSRTCALLSNGLVLAATWVQTWSTIRTAREFGLSASFASFLLWHGLQTFGYVDPVGGCTSDLMDSV</sequence>
<keyword evidence="1" id="KW-0812">Transmembrane</keyword>
<dbReference type="Pfam" id="PF20151">
    <property type="entry name" value="DUF6533"/>
    <property type="match status" value="1"/>
</dbReference>
<evidence type="ECO:0000313" key="3">
    <source>
        <dbReference type="EMBL" id="TBU35819.1"/>
    </source>
</evidence>
<feature type="transmembrane region" description="Helical" evidence="1">
    <location>
        <begin position="27"/>
        <end position="47"/>
    </location>
</feature>
<dbReference type="AlphaFoldDB" id="A0A4Q9N5D5"/>
<evidence type="ECO:0000259" key="2">
    <source>
        <dbReference type="Pfam" id="PF20151"/>
    </source>
</evidence>
<gene>
    <name evidence="3" type="ORF">BD311DRAFT_772874</name>
</gene>